<accession>A0ABT7SLW8</accession>
<keyword evidence="2" id="KW-1185">Reference proteome</keyword>
<dbReference type="PANTHER" id="PTHR39169">
    <property type="match status" value="1"/>
</dbReference>
<comment type="caution">
    <text evidence="1">The sequence shown here is derived from an EMBL/GenBank/DDBJ whole genome shotgun (WGS) entry which is preliminary data.</text>
</comment>
<keyword evidence="1" id="KW-0503">Monooxygenase</keyword>
<dbReference type="Pfam" id="PF08803">
    <property type="entry name" value="ydhR"/>
    <property type="match status" value="1"/>
</dbReference>
<dbReference type="GO" id="GO:0004497">
    <property type="term" value="F:monooxygenase activity"/>
    <property type="evidence" value="ECO:0007669"/>
    <property type="project" value="UniProtKB-KW"/>
</dbReference>
<proteinExistence type="predicted"/>
<reference evidence="1 2" key="1">
    <citation type="submission" date="2023-06" db="EMBL/GenBank/DDBJ databases">
        <title>Thiopseudomonas sp. CY1220 draft genome sequence.</title>
        <authorList>
            <person name="Zhao G."/>
            <person name="An M."/>
        </authorList>
    </citation>
    <scope>NUCLEOTIDE SEQUENCE [LARGE SCALE GENOMIC DNA]</scope>
    <source>
        <strain evidence="1 2">CY1220</strain>
    </source>
</reference>
<evidence type="ECO:0000313" key="1">
    <source>
        <dbReference type="EMBL" id="MDM7857181.1"/>
    </source>
</evidence>
<organism evidence="1 2">
    <name type="scientific">Thiopseudomonas acetoxidans</name>
    <dbReference type="NCBI Taxonomy" id="3041622"/>
    <lineage>
        <taxon>Bacteria</taxon>
        <taxon>Pseudomonadati</taxon>
        <taxon>Pseudomonadota</taxon>
        <taxon>Gammaproteobacteria</taxon>
        <taxon>Pseudomonadales</taxon>
        <taxon>Pseudomonadaceae</taxon>
        <taxon>Thiopseudomonas</taxon>
    </lineage>
</organism>
<dbReference type="NCBIfam" id="NF008333">
    <property type="entry name" value="PRK11118.1"/>
    <property type="match status" value="1"/>
</dbReference>
<protein>
    <submittedName>
        <fullName evidence="1">Monooxygenase</fullName>
    </submittedName>
</protein>
<dbReference type="PANTHER" id="PTHR39169:SF1">
    <property type="entry name" value="MONOOXYGENASE YDHR-RELATED"/>
    <property type="match status" value="1"/>
</dbReference>
<dbReference type="SUPFAM" id="SSF54909">
    <property type="entry name" value="Dimeric alpha+beta barrel"/>
    <property type="match status" value="1"/>
</dbReference>
<sequence>MQCILQIDFPFAGPFGEEMFQAMQPLAEDIANEADLLWKIWTENPDNQEAGGIYLFANQAAAERYLVKHSERLTMAGVKHIRSKFFAVNVPLSQIDRAPLA</sequence>
<name>A0ABT7SLW8_9GAMM</name>
<keyword evidence="1" id="KW-0560">Oxidoreductase</keyword>
<dbReference type="EMBL" id="JAUCDY010000002">
    <property type="protein sequence ID" value="MDM7857181.1"/>
    <property type="molecule type" value="Genomic_DNA"/>
</dbReference>
<dbReference type="RefSeq" id="WP_289409835.1">
    <property type="nucleotide sequence ID" value="NZ_JAUCDY010000002.1"/>
</dbReference>
<dbReference type="Gene3D" id="3.30.70.100">
    <property type="match status" value="1"/>
</dbReference>
<evidence type="ECO:0000313" key="2">
    <source>
        <dbReference type="Proteomes" id="UP001241056"/>
    </source>
</evidence>
<dbReference type="InterPro" id="IPR011008">
    <property type="entry name" value="Dimeric_a/b-barrel"/>
</dbReference>
<dbReference type="InterPro" id="IPR014910">
    <property type="entry name" value="YdhR"/>
</dbReference>
<gene>
    <name evidence="1" type="ORF">QEZ41_02650</name>
</gene>
<dbReference type="Proteomes" id="UP001241056">
    <property type="component" value="Unassembled WGS sequence"/>
</dbReference>